<evidence type="ECO:0008006" key="18">
    <source>
        <dbReference type="Google" id="ProtNLM"/>
    </source>
</evidence>
<evidence type="ECO:0000313" key="16">
    <source>
        <dbReference type="EMBL" id="CAH1394622.1"/>
    </source>
</evidence>
<keyword evidence="15" id="KW-1133">Transmembrane helix</keyword>
<sequence>MEMFATSALIIVVAHLVLGLLLWFRVRKLYSYPGLLGFPVFGNLYYFYKTMLIASFENMRIHLVQVAEQYGKNGICFCILFCFRKVVIISSPQVMKQIGFHPNLKDKPPYVFESFLKYTDGPFTTPSSDDVWKMKRKEYNNLLKKSSVENNFYNIFLKSADKLVELMLATPSTLDIEKAVLGVTQSVTMEALFGVDGRPAFDPEIIDHMYTLKNIITLIIGNPGIAKTILNGLGPFDGLLIRQAGALKKLSSQIMKQVHVKLKSSQHFPSENTKSNYSLSMYIASRTEKSKKFDQNVLTELQELFITSSSTVSSTMSCTIICLAVLPEMQEKAWKEQNEIFGDDTREPSLEDLERMIFLERFIKESLRFCGPPLIAKHAAEDIKVDGVIIPKGAIVVYMLDFMRKDPKYWKDPKLFDPDRFLEENECLNYTYAPFGIGVRTCPGMNFAMTQMKITLSKVLRRVKLSTVKKDLKFENLEFEAMLLMELKNPPFLKVEERIM</sequence>
<dbReference type="InterPro" id="IPR017972">
    <property type="entry name" value="Cyt_P450_CS"/>
</dbReference>
<comment type="similarity">
    <text evidence="4 14">Belongs to the cytochrome P450 family.</text>
</comment>
<evidence type="ECO:0000256" key="1">
    <source>
        <dbReference type="ARBA" id="ARBA00001971"/>
    </source>
</evidence>
<dbReference type="PANTHER" id="PTHR24291">
    <property type="entry name" value="CYTOCHROME P450 FAMILY 4"/>
    <property type="match status" value="1"/>
</dbReference>
<keyword evidence="15" id="KW-0812">Transmembrane</keyword>
<organism evidence="16 17">
    <name type="scientific">Nezara viridula</name>
    <name type="common">Southern green stink bug</name>
    <name type="synonym">Cimex viridulus</name>
    <dbReference type="NCBI Taxonomy" id="85310"/>
    <lineage>
        <taxon>Eukaryota</taxon>
        <taxon>Metazoa</taxon>
        <taxon>Ecdysozoa</taxon>
        <taxon>Arthropoda</taxon>
        <taxon>Hexapoda</taxon>
        <taxon>Insecta</taxon>
        <taxon>Pterygota</taxon>
        <taxon>Neoptera</taxon>
        <taxon>Paraneoptera</taxon>
        <taxon>Hemiptera</taxon>
        <taxon>Heteroptera</taxon>
        <taxon>Panheteroptera</taxon>
        <taxon>Pentatomomorpha</taxon>
        <taxon>Pentatomoidea</taxon>
        <taxon>Pentatomidae</taxon>
        <taxon>Pentatominae</taxon>
        <taxon>Nezara</taxon>
    </lineage>
</organism>
<evidence type="ECO:0000256" key="12">
    <source>
        <dbReference type="ARBA" id="ARBA00023136"/>
    </source>
</evidence>
<keyword evidence="8" id="KW-0492">Microsome</keyword>
<keyword evidence="10 13" id="KW-0408">Iron</keyword>
<dbReference type="InterPro" id="IPR050196">
    <property type="entry name" value="Cytochrome_P450_Monoox"/>
</dbReference>
<evidence type="ECO:0000256" key="6">
    <source>
        <dbReference type="ARBA" id="ARBA00022723"/>
    </source>
</evidence>
<keyword evidence="17" id="KW-1185">Reference proteome</keyword>
<protein>
    <recommendedName>
        <fullName evidence="18">Cytochrome P450</fullName>
    </recommendedName>
</protein>
<dbReference type="GO" id="GO:0005506">
    <property type="term" value="F:iron ion binding"/>
    <property type="evidence" value="ECO:0007669"/>
    <property type="project" value="InterPro"/>
</dbReference>
<dbReference type="GO" id="GO:0004497">
    <property type="term" value="F:monooxygenase activity"/>
    <property type="evidence" value="ECO:0007669"/>
    <property type="project" value="UniProtKB-KW"/>
</dbReference>
<dbReference type="Proteomes" id="UP001152798">
    <property type="component" value="Chromosome 3"/>
</dbReference>
<reference evidence="16" key="1">
    <citation type="submission" date="2022-01" db="EMBL/GenBank/DDBJ databases">
        <authorList>
            <person name="King R."/>
        </authorList>
    </citation>
    <scope>NUCLEOTIDE SEQUENCE</scope>
</reference>
<dbReference type="GO" id="GO:0005789">
    <property type="term" value="C:endoplasmic reticulum membrane"/>
    <property type="evidence" value="ECO:0007669"/>
    <property type="project" value="UniProtKB-SubCell"/>
</dbReference>
<gene>
    <name evidence="16" type="ORF">NEZAVI_LOCUS5087</name>
</gene>
<evidence type="ECO:0000256" key="11">
    <source>
        <dbReference type="ARBA" id="ARBA00023033"/>
    </source>
</evidence>
<evidence type="ECO:0000313" key="17">
    <source>
        <dbReference type="Proteomes" id="UP001152798"/>
    </source>
</evidence>
<proteinExistence type="inferred from homology"/>
<dbReference type="GO" id="GO:0020037">
    <property type="term" value="F:heme binding"/>
    <property type="evidence" value="ECO:0007669"/>
    <property type="project" value="InterPro"/>
</dbReference>
<dbReference type="PANTHER" id="PTHR24291:SF189">
    <property type="entry name" value="CYTOCHROME P450 4C3-RELATED"/>
    <property type="match status" value="1"/>
</dbReference>
<comment type="cofactor">
    <cofactor evidence="1 13">
        <name>heme</name>
        <dbReference type="ChEBI" id="CHEBI:30413"/>
    </cofactor>
</comment>
<evidence type="ECO:0000256" key="9">
    <source>
        <dbReference type="ARBA" id="ARBA00023002"/>
    </source>
</evidence>
<evidence type="ECO:0000256" key="2">
    <source>
        <dbReference type="ARBA" id="ARBA00004174"/>
    </source>
</evidence>
<keyword evidence="11 14" id="KW-0503">Monooxygenase</keyword>
<keyword evidence="12 15" id="KW-0472">Membrane</keyword>
<evidence type="ECO:0000256" key="7">
    <source>
        <dbReference type="ARBA" id="ARBA00022824"/>
    </source>
</evidence>
<dbReference type="InterPro" id="IPR001128">
    <property type="entry name" value="Cyt_P450"/>
</dbReference>
<dbReference type="SUPFAM" id="SSF48264">
    <property type="entry name" value="Cytochrome P450"/>
    <property type="match status" value="1"/>
</dbReference>
<evidence type="ECO:0000256" key="15">
    <source>
        <dbReference type="SAM" id="Phobius"/>
    </source>
</evidence>
<evidence type="ECO:0000256" key="8">
    <source>
        <dbReference type="ARBA" id="ARBA00022848"/>
    </source>
</evidence>
<evidence type="ECO:0000256" key="13">
    <source>
        <dbReference type="PIRSR" id="PIRSR602401-1"/>
    </source>
</evidence>
<dbReference type="InterPro" id="IPR036396">
    <property type="entry name" value="Cyt_P450_sf"/>
</dbReference>
<dbReference type="GO" id="GO:0016705">
    <property type="term" value="F:oxidoreductase activity, acting on paired donors, with incorporation or reduction of molecular oxygen"/>
    <property type="evidence" value="ECO:0007669"/>
    <property type="project" value="InterPro"/>
</dbReference>
<comment type="subcellular location">
    <subcellularLocation>
        <location evidence="3">Endoplasmic reticulum membrane</location>
        <topology evidence="3">Peripheral membrane protein</topology>
    </subcellularLocation>
    <subcellularLocation>
        <location evidence="2">Microsome membrane</location>
        <topology evidence="2">Peripheral membrane protein</topology>
    </subcellularLocation>
</comment>
<dbReference type="EMBL" id="OV725079">
    <property type="protein sequence ID" value="CAH1394622.1"/>
    <property type="molecule type" value="Genomic_DNA"/>
</dbReference>
<evidence type="ECO:0000256" key="5">
    <source>
        <dbReference type="ARBA" id="ARBA00022617"/>
    </source>
</evidence>
<keyword evidence="7" id="KW-0256">Endoplasmic reticulum</keyword>
<evidence type="ECO:0000256" key="4">
    <source>
        <dbReference type="ARBA" id="ARBA00010617"/>
    </source>
</evidence>
<dbReference type="Gene3D" id="1.10.630.10">
    <property type="entry name" value="Cytochrome P450"/>
    <property type="match status" value="1"/>
</dbReference>
<feature type="transmembrane region" description="Helical" evidence="15">
    <location>
        <begin position="29"/>
        <end position="48"/>
    </location>
</feature>
<dbReference type="PRINTS" id="PR00463">
    <property type="entry name" value="EP450I"/>
</dbReference>
<name>A0A9P0H4U2_NEZVI</name>
<dbReference type="InterPro" id="IPR002401">
    <property type="entry name" value="Cyt_P450_E_grp-I"/>
</dbReference>
<keyword evidence="9 14" id="KW-0560">Oxidoreductase</keyword>
<dbReference type="OrthoDB" id="1470350at2759"/>
<evidence type="ECO:0000256" key="3">
    <source>
        <dbReference type="ARBA" id="ARBA00004406"/>
    </source>
</evidence>
<dbReference type="Pfam" id="PF00067">
    <property type="entry name" value="p450"/>
    <property type="match status" value="1"/>
</dbReference>
<evidence type="ECO:0000256" key="14">
    <source>
        <dbReference type="RuleBase" id="RU000461"/>
    </source>
</evidence>
<dbReference type="PROSITE" id="PS00086">
    <property type="entry name" value="CYTOCHROME_P450"/>
    <property type="match status" value="1"/>
</dbReference>
<evidence type="ECO:0000256" key="10">
    <source>
        <dbReference type="ARBA" id="ARBA00023004"/>
    </source>
</evidence>
<accession>A0A9P0H4U2</accession>
<feature type="binding site" description="axial binding residue" evidence="13">
    <location>
        <position position="442"/>
    </location>
    <ligand>
        <name>heme</name>
        <dbReference type="ChEBI" id="CHEBI:30413"/>
    </ligand>
    <ligandPart>
        <name>Fe</name>
        <dbReference type="ChEBI" id="CHEBI:18248"/>
    </ligandPart>
</feature>
<keyword evidence="5 13" id="KW-0349">Heme</keyword>
<keyword evidence="6 13" id="KW-0479">Metal-binding</keyword>
<dbReference type="AlphaFoldDB" id="A0A9P0H4U2"/>